<evidence type="ECO:0000256" key="1">
    <source>
        <dbReference type="SAM" id="Coils"/>
    </source>
</evidence>
<reference evidence="2 3" key="1">
    <citation type="submission" date="2023-12" db="EMBL/GenBank/DDBJ databases">
        <title>Novel species of the genus Arcicella isolated from rivers.</title>
        <authorList>
            <person name="Lu H."/>
        </authorList>
    </citation>
    <scope>NUCLEOTIDE SEQUENCE [LARGE SCALE GENOMIC DNA]</scope>
    <source>
        <strain evidence="2 3">DC2W</strain>
    </source>
</reference>
<accession>A0ABU5SBS3</accession>
<gene>
    <name evidence="2" type="ORF">VB776_23400</name>
</gene>
<proteinExistence type="predicted"/>
<feature type="coiled-coil region" evidence="1">
    <location>
        <begin position="151"/>
        <end position="178"/>
    </location>
</feature>
<sequence>MEINKLFIFSKDTDAFASQRGYNYQTLKTLETWISNFLSDNKEDIYCEFEEDIFQRNLLEQKLTFRQIKLYSSNFSFSSEEIKKCICHFFTLHVKSDYNDFAKEYIFETNTNIAKKYLDNDADLLREWFENQEQLDAEKLTKYSQKVKDIINEYIEEQKNALKDKDALKEALEVFEQLEHSFWEEFTKMIKWKFIGTSPDDEFSSTRANIESLIQKLPYETTNNNSTQILGVLLDNVFGVINEKHGEERKLTYDQLEQSLLSIGSDSDKWYSRKYDYYKTIDSINQFRIGEYYEILDMVNYCRRKKYLHKHKNLWNPFLIYYARNTQINPLFRRKAIYEIVFLNLEFYEVDYENLDSRQRPDGSLLGFEEEIQYYFSDFTIFKTAVDIENAHNIINLVFIASDEGKALISIDELRKWFVTLYRKINQKLLIESDISEKCSLLEQKGTFLLEINRLREKSNIEFRLYFDEILIIAEQAPLFKLSQFGDRIEKYIKMQLNIDPSDEMGIIVALEDFFEKLSPLVGVREGKVKLAQLQVKRGYNYLNTSVPKNLLKALDNFHKAKDNYLQEDTIEGFVLALLNIAQLYNSVGMHFASKNYALAAFRISVNKQLIKRVENSFSLLAYSDYLQGSWFNALSIYGKYIRLSLDTNFDKADEEREHEAIQNIAFMLYVMGRSSNQFKYLIESYLSLLDYIGNDIIIPIQAEFNKELQSYERYNQAIENHIDDFPLNDIGKTRTISFHALGSLWKISFDNTHEVISVAEEYISAIQIVLAEITLSDVDFHLLKSTIEIELTLSDKYLSPEQRPSNEVIKWKVYICFSEVVGVEMINQHSAFNMVSLRCILDNISLLQSNEFDQLFWKFFKESKLDTKQVAINLYQKIHRDIYVKKDFEAFQASSFEKEGFKLNFPRESKVME</sequence>
<keyword evidence="3" id="KW-1185">Reference proteome</keyword>
<dbReference type="EMBL" id="JAYGIL010000047">
    <property type="protein sequence ID" value="MEA5405905.1"/>
    <property type="molecule type" value="Genomic_DNA"/>
</dbReference>
<name>A0ABU5SBS3_9BACT</name>
<keyword evidence="1" id="KW-0175">Coiled coil</keyword>
<comment type="caution">
    <text evidence="2">The sequence shown here is derived from an EMBL/GenBank/DDBJ whole genome shotgun (WGS) entry which is preliminary data.</text>
</comment>
<dbReference type="Proteomes" id="UP001303899">
    <property type="component" value="Unassembled WGS sequence"/>
</dbReference>
<dbReference type="RefSeq" id="WP_323699274.1">
    <property type="nucleotide sequence ID" value="NZ_JAYGIL010000047.1"/>
</dbReference>
<evidence type="ECO:0000313" key="2">
    <source>
        <dbReference type="EMBL" id="MEA5405905.1"/>
    </source>
</evidence>
<evidence type="ECO:0000313" key="3">
    <source>
        <dbReference type="Proteomes" id="UP001303899"/>
    </source>
</evidence>
<protein>
    <submittedName>
        <fullName evidence="2">Uncharacterized protein</fullName>
    </submittedName>
</protein>
<organism evidence="2 3">
    <name type="scientific">Arcicella gelida</name>
    <dbReference type="NCBI Taxonomy" id="2984195"/>
    <lineage>
        <taxon>Bacteria</taxon>
        <taxon>Pseudomonadati</taxon>
        <taxon>Bacteroidota</taxon>
        <taxon>Cytophagia</taxon>
        <taxon>Cytophagales</taxon>
        <taxon>Flectobacillaceae</taxon>
        <taxon>Arcicella</taxon>
    </lineage>
</organism>